<accession>A0A848H9B9</accession>
<name>A0A848H9B9_9BURK</name>
<dbReference type="Gene3D" id="3.40.190.150">
    <property type="entry name" value="Bordetella uptake gene, domain 1"/>
    <property type="match status" value="1"/>
</dbReference>
<dbReference type="RefSeq" id="WP_169421853.1">
    <property type="nucleotide sequence ID" value="NZ_JABBFX010000003.1"/>
</dbReference>
<dbReference type="CDD" id="cd07012">
    <property type="entry name" value="PBP2_Bug_TTT"/>
    <property type="match status" value="1"/>
</dbReference>
<keyword evidence="4" id="KW-1185">Reference proteome</keyword>
<proteinExistence type="inferred from homology"/>
<evidence type="ECO:0000256" key="1">
    <source>
        <dbReference type="ARBA" id="ARBA00006987"/>
    </source>
</evidence>
<comment type="similarity">
    <text evidence="1">Belongs to the UPF0065 (bug) family.</text>
</comment>
<evidence type="ECO:0000256" key="2">
    <source>
        <dbReference type="SAM" id="SignalP"/>
    </source>
</evidence>
<sequence length="322" mass="33976">MPRRALRRLILGAALFASLSAFAQGWPTKPIHFIVGYPAGSSPDMQARLLAEPLSKALGQTVVVENRPGASGNLGAEALARATDGHTIAIIGNGPLTSSAYLYSRLGYDPAKDFAPIAMVASGPLVMVAPKSLGLSTPQKLIDFARAQGDKINFGSSGAGSGTHLGMELLKRPLGINPVHVPYAGAPQIITNLLGGQLQMALLPPSTVQPLVDSGKLDALFVSSEKRSPMAPTLPSLGEIGVKGINIEVWNAIMAPASMPAANQARLSAELDKILNNRDIRQKLLLQGWKVDDTSAKGLAARIKSDSALYRDIITRNNIRLD</sequence>
<dbReference type="InterPro" id="IPR005064">
    <property type="entry name" value="BUG"/>
</dbReference>
<dbReference type="SUPFAM" id="SSF53850">
    <property type="entry name" value="Periplasmic binding protein-like II"/>
    <property type="match status" value="1"/>
</dbReference>
<dbReference type="PANTHER" id="PTHR42928:SF5">
    <property type="entry name" value="BLR1237 PROTEIN"/>
    <property type="match status" value="1"/>
</dbReference>
<dbReference type="AlphaFoldDB" id="A0A848H9B9"/>
<reference evidence="3 4" key="1">
    <citation type="submission" date="2020-04" db="EMBL/GenBank/DDBJ databases">
        <title>Ramlibacter sp. G-1-2-2 isolated from soil.</title>
        <authorList>
            <person name="Dahal R.H."/>
        </authorList>
    </citation>
    <scope>NUCLEOTIDE SEQUENCE [LARGE SCALE GENOMIC DNA]</scope>
    <source>
        <strain evidence="3 4">G-1-2-2</strain>
    </source>
</reference>
<dbReference type="Gene3D" id="3.40.190.10">
    <property type="entry name" value="Periplasmic binding protein-like II"/>
    <property type="match status" value="1"/>
</dbReference>
<feature type="signal peptide" evidence="2">
    <location>
        <begin position="1"/>
        <end position="23"/>
    </location>
</feature>
<dbReference type="Proteomes" id="UP000541185">
    <property type="component" value="Unassembled WGS sequence"/>
</dbReference>
<dbReference type="PANTHER" id="PTHR42928">
    <property type="entry name" value="TRICARBOXYLATE-BINDING PROTEIN"/>
    <property type="match status" value="1"/>
</dbReference>
<dbReference type="EMBL" id="JABBFX010000003">
    <property type="protein sequence ID" value="NML47586.1"/>
    <property type="molecule type" value="Genomic_DNA"/>
</dbReference>
<gene>
    <name evidence="3" type="ORF">HHL11_27805</name>
</gene>
<protein>
    <submittedName>
        <fullName evidence="3">Tripartite tricarboxylate transporter substrate binding protein</fullName>
    </submittedName>
</protein>
<comment type="caution">
    <text evidence="3">The sequence shown here is derived from an EMBL/GenBank/DDBJ whole genome shotgun (WGS) entry which is preliminary data.</text>
</comment>
<evidence type="ECO:0000313" key="3">
    <source>
        <dbReference type="EMBL" id="NML47586.1"/>
    </source>
</evidence>
<evidence type="ECO:0000313" key="4">
    <source>
        <dbReference type="Proteomes" id="UP000541185"/>
    </source>
</evidence>
<keyword evidence="2" id="KW-0732">Signal</keyword>
<feature type="chain" id="PRO_5032886416" evidence="2">
    <location>
        <begin position="24"/>
        <end position="322"/>
    </location>
</feature>
<dbReference type="InterPro" id="IPR042100">
    <property type="entry name" value="Bug_dom1"/>
</dbReference>
<dbReference type="PIRSF" id="PIRSF017082">
    <property type="entry name" value="YflP"/>
    <property type="match status" value="1"/>
</dbReference>
<dbReference type="Pfam" id="PF03401">
    <property type="entry name" value="TctC"/>
    <property type="match status" value="1"/>
</dbReference>
<organism evidence="3 4">
    <name type="scientific">Ramlibacter agri</name>
    <dbReference type="NCBI Taxonomy" id="2728837"/>
    <lineage>
        <taxon>Bacteria</taxon>
        <taxon>Pseudomonadati</taxon>
        <taxon>Pseudomonadota</taxon>
        <taxon>Betaproteobacteria</taxon>
        <taxon>Burkholderiales</taxon>
        <taxon>Comamonadaceae</taxon>
        <taxon>Ramlibacter</taxon>
    </lineage>
</organism>